<protein>
    <submittedName>
        <fullName evidence="2">Collectin-12</fullName>
    </submittedName>
</protein>
<comment type="caution">
    <text evidence="2">The sequence shown here is derived from an EMBL/GenBank/DDBJ whole genome shotgun (WGS) entry which is preliminary data.</text>
</comment>
<dbReference type="EMBL" id="MU827338">
    <property type="protein sequence ID" value="KAJ7353899.1"/>
    <property type="molecule type" value="Genomic_DNA"/>
</dbReference>
<dbReference type="PANTHER" id="PTHR22803">
    <property type="entry name" value="MANNOSE, PHOSPHOLIPASE, LECTIN RECEPTOR RELATED"/>
    <property type="match status" value="1"/>
</dbReference>
<name>A0A9X0CKF8_9CNID</name>
<dbReference type="PROSITE" id="PS50041">
    <property type="entry name" value="C_TYPE_LECTIN_2"/>
    <property type="match status" value="1"/>
</dbReference>
<dbReference type="SUPFAM" id="SSF56436">
    <property type="entry name" value="C-type lectin-like"/>
    <property type="match status" value="1"/>
</dbReference>
<dbReference type="Pfam" id="PF00059">
    <property type="entry name" value="Lectin_C"/>
    <property type="match status" value="1"/>
</dbReference>
<gene>
    <name evidence="2" type="primary">COLEC12_2</name>
    <name evidence="2" type="ORF">OS493_031606</name>
</gene>
<evidence type="ECO:0000259" key="1">
    <source>
        <dbReference type="PROSITE" id="PS50041"/>
    </source>
</evidence>
<sequence length="112" mass="12900">MTCEEMDGSLVILNSLEEYEFLYTEVLPYKKYQVWIGLREIGSSKPRIWKWVDGSVPAFTKWGLAQPQGSDAHCVTLLNGSFGDGKWNHVWNDRICSTTQDFVCETKQKQPH</sequence>
<evidence type="ECO:0000313" key="2">
    <source>
        <dbReference type="EMBL" id="KAJ7353899.1"/>
    </source>
</evidence>
<proteinExistence type="predicted"/>
<organism evidence="2 3">
    <name type="scientific">Desmophyllum pertusum</name>
    <dbReference type="NCBI Taxonomy" id="174260"/>
    <lineage>
        <taxon>Eukaryota</taxon>
        <taxon>Metazoa</taxon>
        <taxon>Cnidaria</taxon>
        <taxon>Anthozoa</taxon>
        <taxon>Hexacorallia</taxon>
        <taxon>Scleractinia</taxon>
        <taxon>Caryophylliina</taxon>
        <taxon>Caryophylliidae</taxon>
        <taxon>Desmophyllum</taxon>
    </lineage>
</organism>
<dbReference type="InterPro" id="IPR016187">
    <property type="entry name" value="CTDL_fold"/>
</dbReference>
<evidence type="ECO:0000313" key="3">
    <source>
        <dbReference type="Proteomes" id="UP001163046"/>
    </source>
</evidence>
<dbReference type="InterPro" id="IPR001304">
    <property type="entry name" value="C-type_lectin-like"/>
</dbReference>
<dbReference type="AlphaFoldDB" id="A0A9X0CKF8"/>
<dbReference type="Proteomes" id="UP001163046">
    <property type="component" value="Unassembled WGS sequence"/>
</dbReference>
<dbReference type="OrthoDB" id="6337382at2759"/>
<keyword evidence="3" id="KW-1185">Reference proteome</keyword>
<feature type="domain" description="C-type lectin" evidence="1">
    <location>
        <begin position="1"/>
        <end position="105"/>
    </location>
</feature>
<dbReference type="InterPro" id="IPR016186">
    <property type="entry name" value="C-type_lectin-like/link_sf"/>
</dbReference>
<dbReference type="CDD" id="cd00037">
    <property type="entry name" value="CLECT"/>
    <property type="match status" value="1"/>
</dbReference>
<dbReference type="Gene3D" id="3.10.100.10">
    <property type="entry name" value="Mannose-Binding Protein A, subunit A"/>
    <property type="match status" value="1"/>
</dbReference>
<dbReference type="InterPro" id="IPR050111">
    <property type="entry name" value="C-type_lectin/snaclec_domain"/>
</dbReference>
<reference evidence="2" key="1">
    <citation type="submission" date="2023-01" db="EMBL/GenBank/DDBJ databases">
        <title>Genome assembly of the deep-sea coral Lophelia pertusa.</title>
        <authorList>
            <person name="Herrera S."/>
            <person name="Cordes E."/>
        </authorList>
    </citation>
    <scope>NUCLEOTIDE SEQUENCE</scope>
    <source>
        <strain evidence="2">USNM1676648</strain>
        <tissue evidence="2">Polyp</tissue>
    </source>
</reference>
<accession>A0A9X0CKF8</accession>
<dbReference type="SMART" id="SM00034">
    <property type="entry name" value="CLECT"/>
    <property type="match status" value="1"/>
</dbReference>